<evidence type="ECO:0000313" key="11">
    <source>
        <dbReference type="EMBL" id="TYP76437.1"/>
    </source>
</evidence>
<evidence type="ECO:0000256" key="7">
    <source>
        <dbReference type="ARBA" id="ARBA00023163"/>
    </source>
</evidence>
<dbReference type="PANTHER" id="PTHR42713:SF3">
    <property type="entry name" value="TRANSCRIPTIONAL REGULATORY PROTEIN HPTR"/>
    <property type="match status" value="1"/>
</dbReference>
<dbReference type="InterPro" id="IPR051552">
    <property type="entry name" value="HptR"/>
</dbReference>
<gene>
    <name evidence="11" type="ORF">BCM02_10398</name>
</gene>
<keyword evidence="5" id="KW-0805">Transcription regulation</keyword>
<protein>
    <submittedName>
        <fullName evidence="11">Two-component system response regulator YesN</fullName>
    </submittedName>
</protein>
<sequence>MIANWRVMIADDESIIREGIRRSIPWEQLGLTVVCEAEDGEEALELAERHRVHIMLVDLSMPIMNGLTLIQHIRERQPDCKIVIITGHDEFAYAHEAIKLNVDDYILKPVNPEALAEVLKRVAGKLKEAVMQDERLQMASKQIEKNMTQLRERFCLEWIQDHPARDEVLEQLAFLRMPAEAPRLVGVLRWPEQAGGRSFHSERDRQLLLFAMENIVEECLRDFETVHFRDPSGLIVLFIWGEPEAAQLERIPSSIADYLRINALTSFQASGGELSRIPELYGEAKAAVYRESRLSPLTRRTKEIIETRFHEPHLSLEGVAAELCVSTVYLSRIFKQEAGISFVGLLTGARIKQALLLLCETDLAMHEIAERIGYETQHYFSTAFKKAVGISPNQYRKRSVAGVGR</sequence>
<name>A0A5S5CAU6_9BACL</name>
<dbReference type="Gene3D" id="1.10.10.60">
    <property type="entry name" value="Homeodomain-like"/>
    <property type="match status" value="2"/>
</dbReference>
<dbReference type="PANTHER" id="PTHR42713">
    <property type="entry name" value="HISTIDINE KINASE-RELATED"/>
    <property type="match status" value="1"/>
</dbReference>
<dbReference type="SMART" id="SM00448">
    <property type="entry name" value="REC"/>
    <property type="match status" value="1"/>
</dbReference>
<dbReference type="RefSeq" id="WP_148928864.1">
    <property type="nucleotide sequence ID" value="NZ_VNHS01000003.1"/>
</dbReference>
<keyword evidence="7" id="KW-0804">Transcription</keyword>
<organism evidence="11 12">
    <name type="scientific">Paenibacillus methanolicus</name>
    <dbReference type="NCBI Taxonomy" id="582686"/>
    <lineage>
        <taxon>Bacteria</taxon>
        <taxon>Bacillati</taxon>
        <taxon>Bacillota</taxon>
        <taxon>Bacilli</taxon>
        <taxon>Bacillales</taxon>
        <taxon>Paenibacillaceae</taxon>
        <taxon>Paenibacillus</taxon>
    </lineage>
</organism>
<dbReference type="GO" id="GO:0005737">
    <property type="term" value="C:cytoplasm"/>
    <property type="evidence" value="ECO:0007669"/>
    <property type="project" value="UniProtKB-SubCell"/>
</dbReference>
<dbReference type="SMART" id="SM00342">
    <property type="entry name" value="HTH_ARAC"/>
    <property type="match status" value="1"/>
</dbReference>
<dbReference type="Gene3D" id="3.40.50.2300">
    <property type="match status" value="1"/>
</dbReference>
<dbReference type="Pfam" id="PF12833">
    <property type="entry name" value="HTH_18"/>
    <property type="match status" value="1"/>
</dbReference>
<dbReference type="PRINTS" id="PR00032">
    <property type="entry name" value="HTHARAC"/>
</dbReference>
<evidence type="ECO:0000256" key="3">
    <source>
        <dbReference type="ARBA" id="ARBA00022553"/>
    </source>
</evidence>
<evidence type="ECO:0000256" key="8">
    <source>
        <dbReference type="PROSITE-ProRule" id="PRU00169"/>
    </source>
</evidence>
<keyword evidence="2" id="KW-0963">Cytoplasm</keyword>
<keyword evidence="3 8" id="KW-0597">Phosphoprotein</keyword>
<dbReference type="EMBL" id="VNHS01000003">
    <property type="protein sequence ID" value="TYP76437.1"/>
    <property type="molecule type" value="Genomic_DNA"/>
</dbReference>
<evidence type="ECO:0000256" key="6">
    <source>
        <dbReference type="ARBA" id="ARBA00023125"/>
    </source>
</evidence>
<dbReference type="Proteomes" id="UP000323257">
    <property type="component" value="Unassembled WGS sequence"/>
</dbReference>
<dbReference type="OrthoDB" id="342399at2"/>
<dbReference type="InterPro" id="IPR020449">
    <property type="entry name" value="Tscrpt_reg_AraC-type_HTH"/>
</dbReference>
<evidence type="ECO:0000256" key="4">
    <source>
        <dbReference type="ARBA" id="ARBA00023012"/>
    </source>
</evidence>
<dbReference type="PROSITE" id="PS01124">
    <property type="entry name" value="HTH_ARAC_FAMILY_2"/>
    <property type="match status" value="1"/>
</dbReference>
<dbReference type="InterPro" id="IPR011006">
    <property type="entry name" value="CheY-like_superfamily"/>
</dbReference>
<proteinExistence type="predicted"/>
<keyword evidence="6" id="KW-0238">DNA-binding</keyword>
<reference evidence="11 12" key="1">
    <citation type="submission" date="2019-07" db="EMBL/GenBank/DDBJ databases">
        <title>Genomic Encyclopedia of Type Strains, Phase III (KMG-III): the genomes of soil and plant-associated and newly described type strains.</title>
        <authorList>
            <person name="Whitman W."/>
        </authorList>
    </citation>
    <scope>NUCLEOTIDE SEQUENCE [LARGE SCALE GENOMIC DNA]</scope>
    <source>
        <strain evidence="11 12">BL24</strain>
    </source>
</reference>
<evidence type="ECO:0000313" key="12">
    <source>
        <dbReference type="Proteomes" id="UP000323257"/>
    </source>
</evidence>
<feature type="domain" description="Response regulatory" evidence="10">
    <location>
        <begin position="6"/>
        <end position="123"/>
    </location>
</feature>
<dbReference type="PROSITE" id="PS00041">
    <property type="entry name" value="HTH_ARAC_FAMILY_1"/>
    <property type="match status" value="1"/>
</dbReference>
<dbReference type="GO" id="GO:0003700">
    <property type="term" value="F:DNA-binding transcription factor activity"/>
    <property type="evidence" value="ECO:0007669"/>
    <property type="project" value="InterPro"/>
</dbReference>
<dbReference type="SUPFAM" id="SSF46689">
    <property type="entry name" value="Homeodomain-like"/>
    <property type="match status" value="1"/>
</dbReference>
<dbReference type="InterPro" id="IPR018062">
    <property type="entry name" value="HTH_AraC-typ_CS"/>
</dbReference>
<keyword evidence="4" id="KW-0902">Two-component regulatory system</keyword>
<dbReference type="CDD" id="cd17536">
    <property type="entry name" value="REC_YesN-like"/>
    <property type="match status" value="1"/>
</dbReference>
<feature type="domain" description="HTH araC/xylS-type" evidence="9">
    <location>
        <begin position="299"/>
        <end position="398"/>
    </location>
</feature>
<dbReference type="InterPro" id="IPR009057">
    <property type="entry name" value="Homeodomain-like_sf"/>
</dbReference>
<evidence type="ECO:0000259" key="10">
    <source>
        <dbReference type="PROSITE" id="PS50110"/>
    </source>
</evidence>
<accession>A0A5S5CAU6</accession>
<dbReference type="SUPFAM" id="SSF52172">
    <property type="entry name" value="CheY-like"/>
    <property type="match status" value="1"/>
</dbReference>
<evidence type="ECO:0000256" key="1">
    <source>
        <dbReference type="ARBA" id="ARBA00004496"/>
    </source>
</evidence>
<dbReference type="AlphaFoldDB" id="A0A5S5CAU6"/>
<evidence type="ECO:0000259" key="9">
    <source>
        <dbReference type="PROSITE" id="PS01124"/>
    </source>
</evidence>
<comment type="subcellular location">
    <subcellularLocation>
        <location evidence="1">Cytoplasm</location>
    </subcellularLocation>
</comment>
<dbReference type="InterPro" id="IPR001789">
    <property type="entry name" value="Sig_transdc_resp-reg_receiver"/>
</dbReference>
<dbReference type="Pfam" id="PF00072">
    <property type="entry name" value="Response_reg"/>
    <property type="match status" value="1"/>
</dbReference>
<evidence type="ECO:0000256" key="5">
    <source>
        <dbReference type="ARBA" id="ARBA00023015"/>
    </source>
</evidence>
<feature type="modified residue" description="4-aspartylphosphate" evidence="8">
    <location>
        <position position="58"/>
    </location>
</feature>
<dbReference type="GO" id="GO:0000160">
    <property type="term" value="P:phosphorelay signal transduction system"/>
    <property type="evidence" value="ECO:0007669"/>
    <property type="project" value="UniProtKB-KW"/>
</dbReference>
<dbReference type="GO" id="GO:0043565">
    <property type="term" value="F:sequence-specific DNA binding"/>
    <property type="evidence" value="ECO:0007669"/>
    <property type="project" value="InterPro"/>
</dbReference>
<keyword evidence="12" id="KW-1185">Reference proteome</keyword>
<dbReference type="InterPro" id="IPR018060">
    <property type="entry name" value="HTH_AraC"/>
</dbReference>
<evidence type="ECO:0000256" key="2">
    <source>
        <dbReference type="ARBA" id="ARBA00022490"/>
    </source>
</evidence>
<comment type="caution">
    <text evidence="11">The sequence shown here is derived from an EMBL/GenBank/DDBJ whole genome shotgun (WGS) entry which is preliminary data.</text>
</comment>
<dbReference type="PROSITE" id="PS50110">
    <property type="entry name" value="RESPONSE_REGULATORY"/>
    <property type="match status" value="1"/>
</dbReference>